<evidence type="ECO:0000256" key="4">
    <source>
        <dbReference type="ARBA" id="ARBA00022840"/>
    </source>
</evidence>
<feature type="domain" description="Helicase ATP-binding" evidence="10">
    <location>
        <begin position="113"/>
        <end position="300"/>
    </location>
</feature>
<proteinExistence type="inferred from homology"/>
<evidence type="ECO:0000256" key="9">
    <source>
        <dbReference type="SAM" id="MobiDB-lite"/>
    </source>
</evidence>
<dbReference type="STRING" id="5098.A0A507QNK0"/>
<dbReference type="GO" id="GO:0003723">
    <property type="term" value="F:RNA binding"/>
    <property type="evidence" value="ECO:0007669"/>
    <property type="project" value="UniProtKB-UniRule"/>
</dbReference>
<dbReference type="GO" id="GO:0005524">
    <property type="term" value="F:ATP binding"/>
    <property type="evidence" value="ECO:0007669"/>
    <property type="project" value="UniProtKB-UniRule"/>
</dbReference>
<evidence type="ECO:0000256" key="8">
    <source>
        <dbReference type="RuleBase" id="RU365068"/>
    </source>
</evidence>
<dbReference type="InterPro" id="IPR001650">
    <property type="entry name" value="Helicase_C-like"/>
</dbReference>
<dbReference type="SMART" id="SM00490">
    <property type="entry name" value="HELICc"/>
    <property type="match status" value="1"/>
</dbReference>
<comment type="similarity">
    <text evidence="7">Belongs to the DEAD box helicase family.</text>
</comment>
<feature type="domain" description="Helicase C-terminal" evidence="11">
    <location>
        <begin position="334"/>
        <end position="499"/>
    </location>
</feature>
<dbReference type="InterPro" id="IPR011545">
    <property type="entry name" value="DEAD/DEAH_box_helicase_dom"/>
</dbReference>
<feature type="compositionally biased region" description="Polar residues" evidence="9">
    <location>
        <begin position="607"/>
        <end position="617"/>
    </location>
</feature>
<keyword evidence="2 7" id="KW-0378">Hydrolase</keyword>
<evidence type="ECO:0000259" key="10">
    <source>
        <dbReference type="PROSITE" id="PS51192"/>
    </source>
</evidence>
<dbReference type="InterPro" id="IPR014001">
    <property type="entry name" value="Helicase_ATP-bd"/>
</dbReference>
<dbReference type="Proteomes" id="UP000319663">
    <property type="component" value="Unassembled WGS sequence"/>
</dbReference>
<evidence type="ECO:0000256" key="7">
    <source>
        <dbReference type="RuleBase" id="RU000492"/>
    </source>
</evidence>
<evidence type="ECO:0000256" key="6">
    <source>
        <dbReference type="ARBA" id="ARBA00047984"/>
    </source>
</evidence>
<evidence type="ECO:0000313" key="12">
    <source>
        <dbReference type="EMBL" id="TQB68662.1"/>
    </source>
</evidence>
<protein>
    <recommendedName>
        <fullName evidence="8">ATP-dependent RNA helicase</fullName>
        <ecNumber evidence="8">3.6.4.13</ecNumber>
    </recommendedName>
</protein>
<evidence type="ECO:0000256" key="5">
    <source>
        <dbReference type="ARBA" id="ARBA00022884"/>
    </source>
</evidence>
<evidence type="ECO:0000256" key="1">
    <source>
        <dbReference type="ARBA" id="ARBA00022741"/>
    </source>
</evidence>
<reference evidence="12 13" key="1">
    <citation type="submission" date="2019-06" db="EMBL/GenBank/DDBJ databases">
        <title>Wine fermentation using esterase from Monascus purpureus.</title>
        <authorList>
            <person name="Geng C."/>
            <person name="Zhang Y."/>
        </authorList>
    </citation>
    <scope>NUCLEOTIDE SEQUENCE [LARGE SCALE GENOMIC DNA]</scope>
    <source>
        <strain evidence="12">HQ1</strain>
    </source>
</reference>
<dbReference type="Pfam" id="PF00271">
    <property type="entry name" value="Helicase_C"/>
    <property type="match status" value="1"/>
</dbReference>
<dbReference type="EMBL" id="VIFY01000199">
    <property type="protein sequence ID" value="TQB68662.1"/>
    <property type="molecule type" value="Genomic_DNA"/>
</dbReference>
<feature type="compositionally biased region" description="Basic and acidic residues" evidence="9">
    <location>
        <begin position="583"/>
        <end position="602"/>
    </location>
</feature>
<organism evidence="12 13">
    <name type="scientific">Monascus purpureus</name>
    <name type="common">Red mold</name>
    <name type="synonym">Monascus anka</name>
    <dbReference type="NCBI Taxonomy" id="5098"/>
    <lineage>
        <taxon>Eukaryota</taxon>
        <taxon>Fungi</taxon>
        <taxon>Dikarya</taxon>
        <taxon>Ascomycota</taxon>
        <taxon>Pezizomycotina</taxon>
        <taxon>Eurotiomycetes</taxon>
        <taxon>Eurotiomycetidae</taxon>
        <taxon>Eurotiales</taxon>
        <taxon>Aspergillaceae</taxon>
        <taxon>Monascus</taxon>
    </lineage>
</organism>
<comment type="domain">
    <text evidence="8">The Q motif is unique to and characteristic of the DEAD box family of RNA helicases and controls ATP binding and hydrolysis.</text>
</comment>
<evidence type="ECO:0000313" key="13">
    <source>
        <dbReference type="Proteomes" id="UP000319663"/>
    </source>
</evidence>
<comment type="catalytic activity">
    <reaction evidence="6 8">
        <text>ATP + H2O = ADP + phosphate + H(+)</text>
        <dbReference type="Rhea" id="RHEA:13065"/>
        <dbReference type="ChEBI" id="CHEBI:15377"/>
        <dbReference type="ChEBI" id="CHEBI:15378"/>
        <dbReference type="ChEBI" id="CHEBI:30616"/>
        <dbReference type="ChEBI" id="CHEBI:43474"/>
        <dbReference type="ChEBI" id="CHEBI:456216"/>
        <dbReference type="EC" id="3.6.4.13"/>
    </reaction>
</comment>
<evidence type="ECO:0000256" key="3">
    <source>
        <dbReference type="ARBA" id="ARBA00022806"/>
    </source>
</evidence>
<sequence length="633" mass="71274">MLGAVRRYGVVQALRASAPRALCSRSITRPLKWQRPSQTVVPGVLRFLHNTPTLFSSAATAQAQAQAELAENELEITKFAKLAKQGIIDPSIIYNVTNKMKLTTMTPVQSMTIPKIVEGTDTLAQAKTGTGKTLAFLAPVLQNVMNDPVFGTTKRVKPTDIRAIIISPTRELAEQIKVEADKLARDTGVVVQCAVGGTRKWEGLQRIVKQGCHVLIGTPGRLKDILSDPRSGVKAPELRMFVLDEADRLLDDGFAPDIDELQRYLPDPLKVDRQTLMFSATVPKGVMSMVRRTMKPDFQTLKTVRDDEVPTHLTVPQKVVWLNGYENALPAVMEIAKNYISKQKQDRSLRPFKAIVFFNSTAEVRMAASIFSDFRRKPQPFGPAVGIFELHSRFTQNYRTRNSEAFRKATSGILLSSDVSARGMDFPNVTHVIQIRTPRDVDTYVHRLGRTARANKTGEGWILVHEGELASFKNKLEHIPIHEDTSSLQTAAVKMSHPNPQATESALATIDQFRDAVSKVNNDKLKEEAYKGMFSALLGDYNDRQQALLVMKNMAVHGYQMNELPQLAANHVRAIAKSRHGLPHRDRSYPPRDRSYRSRGYDNYRSPRTNSYKNSYKTNRRNEDEDYPRRFYD</sequence>
<dbReference type="PROSITE" id="PS00039">
    <property type="entry name" value="DEAD_ATP_HELICASE"/>
    <property type="match status" value="1"/>
</dbReference>
<dbReference type="GO" id="GO:0003724">
    <property type="term" value="F:RNA helicase activity"/>
    <property type="evidence" value="ECO:0007669"/>
    <property type="project" value="UniProtKB-EC"/>
</dbReference>
<dbReference type="InterPro" id="IPR027417">
    <property type="entry name" value="P-loop_NTPase"/>
</dbReference>
<dbReference type="SMART" id="SM00487">
    <property type="entry name" value="DEXDc"/>
    <property type="match status" value="1"/>
</dbReference>
<dbReference type="SUPFAM" id="SSF52540">
    <property type="entry name" value="P-loop containing nucleoside triphosphate hydrolases"/>
    <property type="match status" value="2"/>
</dbReference>
<gene>
    <name evidence="12" type="ORF">MPDQ_002953</name>
</gene>
<keyword evidence="5 8" id="KW-0694">RNA-binding</keyword>
<accession>A0A507QNK0</accession>
<dbReference type="PROSITE" id="PS51192">
    <property type="entry name" value="HELICASE_ATP_BIND_1"/>
    <property type="match status" value="1"/>
</dbReference>
<keyword evidence="3 7" id="KW-0347">Helicase</keyword>
<evidence type="ECO:0000256" key="2">
    <source>
        <dbReference type="ARBA" id="ARBA00022801"/>
    </source>
</evidence>
<dbReference type="CDD" id="cd18787">
    <property type="entry name" value="SF2_C_DEAD"/>
    <property type="match status" value="1"/>
</dbReference>
<dbReference type="Pfam" id="PF00270">
    <property type="entry name" value="DEAD"/>
    <property type="match status" value="1"/>
</dbReference>
<dbReference type="AlphaFoldDB" id="A0A507QNK0"/>
<dbReference type="GO" id="GO:0016787">
    <property type="term" value="F:hydrolase activity"/>
    <property type="evidence" value="ECO:0007669"/>
    <property type="project" value="UniProtKB-KW"/>
</dbReference>
<feature type="compositionally biased region" description="Basic and acidic residues" evidence="9">
    <location>
        <begin position="620"/>
        <end position="633"/>
    </location>
</feature>
<dbReference type="Gene3D" id="3.40.50.300">
    <property type="entry name" value="P-loop containing nucleotide triphosphate hydrolases"/>
    <property type="match status" value="2"/>
</dbReference>
<dbReference type="EC" id="3.6.4.13" evidence="8"/>
<comment type="caution">
    <text evidence="12">The sequence shown here is derived from an EMBL/GenBank/DDBJ whole genome shotgun (WGS) entry which is preliminary data.</text>
</comment>
<keyword evidence="1 7" id="KW-0547">Nucleotide-binding</keyword>
<keyword evidence="13" id="KW-1185">Reference proteome</keyword>
<evidence type="ECO:0000259" key="11">
    <source>
        <dbReference type="PROSITE" id="PS51194"/>
    </source>
</evidence>
<feature type="region of interest" description="Disordered" evidence="9">
    <location>
        <begin position="577"/>
        <end position="633"/>
    </location>
</feature>
<comment type="function">
    <text evidence="8">RNA helicase.</text>
</comment>
<dbReference type="PROSITE" id="PS51194">
    <property type="entry name" value="HELICASE_CTER"/>
    <property type="match status" value="1"/>
</dbReference>
<name>A0A507QNK0_MONPU</name>
<keyword evidence="4 7" id="KW-0067">ATP-binding</keyword>
<dbReference type="InterPro" id="IPR000629">
    <property type="entry name" value="RNA-helicase_DEAD-box_CS"/>
</dbReference>
<dbReference type="PANTHER" id="PTHR24031">
    <property type="entry name" value="RNA HELICASE"/>
    <property type="match status" value="1"/>
</dbReference>